<gene>
    <name evidence="6" type="ORF">ISF_08260</name>
</gene>
<dbReference type="GO" id="GO:0003777">
    <property type="term" value="F:microtubule motor activity"/>
    <property type="evidence" value="ECO:0007669"/>
    <property type="project" value="InterPro"/>
</dbReference>
<dbReference type="PROSITE" id="PS00411">
    <property type="entry name" value="KINESIN_MOTOR_1"/>
    <property type="match status" value="1"/>
</dbReference>
<dbReference type="InterPro" id="IPR027640">
    <property type="entry name" value="Kinesin-like_fam"/>
</dbReference>
<keyword evidence="4" id="KW-0493">Microtubule</keyword>
<evidence type="ECO:0000313" key="7">
    <source>
        <dbReference type="Proteomes" id="UP000076744"/>
    </source>
</evidence>
<evidence type="ECO:0000313" key="6">
    <source>
        <dbReference type="EMBL" id="OAA54659.1"/>
    </source>
</evidence>
<dbReference type="PANTHER" id="PTHR24115:SF799">
    <property type="entry name" value="KINESIN-LIKE PROTEIN"/>
    <property type="match status" value="1"/>
</dbReference>
<dbReference type="PROSITE" id="PS50067">
    <property type="entry name" value="KINESIN_MOTOR_2"/>
    <property type="match status" value="1"/>
</dbReference>
<evidence type="ECO:0000256" key="2">
    <source>
        <dbReference type="ARBA" id="ARBA00022840"/>
    </source>
</evidence>
<feature type="binding site" evidence="3">
    <location>
        <begin position="91"/>
        <end position="98"/>
    </location>
    <ligand>
        <name>ATP</name>
        <dbReference type="ChEBI" id="CHEBI:30616"/>
    </ligand>
</feature>
<dbReference type="Pfam" id="PF00225">
    <property type="entry name" value="Kinesin"/>
    <property type="match status" value="2"/>
</dbReference>
<dbReference type="GO" id="GO:0016887">
    <property type="term" value="F:ATP hydrolysis activity"/>
    <property type="evidence" value="ECO:0007669"/>
    <property type="project" value="TreeGrafter"/>
</dbReference>
<dbReference type="InterPro" id="IPR027417">
    <property type="entry name" value="P-loop_NTPase"/>
</dbReference>
<dbReference type="PRINTS" id="PR00380">
    <property type="entry name" value="KINESINHEAVY"/>
</dbReference>
<dbReference type="Proteomes" id="UP000076744">
    <property type="component" value="Unassembled WGS sequence"/>
</dbReference>
<evidence type="ECO:0000259" key="5">
    <source>
        <dbReference type="PROSITE" id="PS50067"/>
    </source>
</evidence>
<dbReference type="EMBL" id="AZHB01000028">
    <property type="protein sequence ID" value="OAA54659.1"/>
    <property type="molecule type" value="Genomic_DNA"/>
</dbReference>
<dbReference type="GeneID" id="30024552"/>
<dbReference type="RefSeq" id="XP_018700945.1">
    <property type="nucleotide sequence ID" value="XM_018851863.1"/>
</dbReference>
<dbReference type="GO" id="GO:0008017">
    <property type="term" value="F:microtubule binding"/>
    <property type="evidence" value="ECO:0007669"/>
    <property type="project" value="InterPro"/>
</dbReference>
<keyword evidence="3 4" id="KW-0505">Motor protein</keyword>
<dbReference type="AlphaFoldDB" id="A0A167MR16"/>
<dbReference type="Gene3D" id="3.40.850.10">
    <property type="entry name" value="Kinesin motor domain"/>
    <property type="match status" value="1"/>
</dbReference>
<evidence type="ECO:0000256" key="4">
    <source>
        <dbReference type="RuleBase" id="RU000394"/>
    </source>
</evidence>
<dbReference type="SMART" id="SM00129">
    <property type="entry name" value="KISc"/>
    <property type="match status" value="1"/>
</dbReference>
<comment type="caution">
    <text evidence="6">The sequence shown here is derived from an EMBL/GenBank/DDBJ whole genome shotgun (WGS) entry which is preliminary data.</text>
</comment>
<protein>
    <recommendedName>
        <fullName evidence="4">Kinesin-like protein</fullName>
    </recommendedName>
</protein>
<keyword evidence="2 3" id="KW-0067">ATP-binding</keyword>
<proteinExistence type="inferred from homology"/>
<dbReference type="InterPro" id="IPR001752">
    <property type="entry name" value="Kinesin_motor_dom"/>
</dbReference>
<dbReference type="GO" id="GO:0005871">
    <property type="term" value="C:kinesin complex"/>
    <property type="evidence" value="ECO:0007669"/>
    <property type="project" value="TreeGrafter"/>
</dbReference>
<dbReference type="SUPFAM" id="SSF52540">
    <property type="entry name" value="P-loop containing nucleoside triphosphate hydrolases"/>
    <property type="match status" value="1"/>
</dbReference>
<reference evidence="6 7" key="1">
    <citation type="journal article" date="2016" name="Genome Biol. Evol.">
        <title>Divergent and convergent evolution of fungal pathogenicity.</title>
        <authorList>
            <person name="Shang Y."/>
            <person name="Xiao G."/>
            <person name="Zheng P."/>
            <person name="Cen K."/>
            <person name="Zhan S."/>
            <person name="Wang C."/>
        </authorList>
    </citation>
    <scope>NUCLEOTIDE SEQUENCE [LARGE SCALE GENOMIC DNA]</scope>
    <source>
        <strain evidence="6 7">ARSEF 2679</strain>
    </source>
</reference>
<organism evidence="6 7">
    <name type="scientific">Cordyceps fumosorosea (strain ARSEF 2679)</name>
    <name type="common">Isaria fumosorosea</name>
    <dbReference type="NCBI Taxonomy" id="1081104"/>
    <lineage>
        <taxon>Eukaryota</taxon>
        <taxon>Fungi</taxon>
        <taxon>Dikarya</taxon>
        <taxon>Ascomycota</taxon>
        <taxon>Pezizomycotina</taxon>
        <taxon>Sordariomycetes</taxon>
        <taxon>Hypocreomycetidae</taxon>
        <taxon>Hypocreales</taxon>
        <taxon>Cordycipitaceae</taxon>
        <taxon>Cordyceps</taxon>
    </lineage>
</organism>
<accession>A0A167MR16</accession>
<keyword evidence="7" id="KW-1185">Reference proteome</keyword>
<feature type="domain" description="Kinesin motor" evidence="5">
    <location>
        <begin position="1"/>
        <end position="455"/>
    </location>
</feature>
<dbReference type="GO" id="GO:0005524">
    <property type="term" value="F:ATP binding"/>
    <property type="evidence" value="ECO:0007669"/>
    <property type="project" value="UniProtKB-UniRule"/>
</dbReference>
<keyword evidence="1 3" id="KW-0547">Nucleotide-binding</keyword>
<dbReference type="GO" id="GO:0005874">
    <property type="term" value="C:microtubule"/>
    <property type="evidence" value="ECO:0007669"/>
    <property type="project" value="UniProtKB-KW"/>
</dbReference>
<dbReference type="PANTHER" id="PTHR24115">
    <property type="entry name" value="KINESIN-RELATED"/>
    <property type="match status" value="1"/>
</dbReference>
<sequence>MDVFVRWRPLVGAESSGDGVGHETVASPLSTLDAVTVQRTHLDKPWKSTFAFSGVLFGATSNASAYSAIVQPAVPHAVVTAGARASFFAYGHSGSGKTHTVIGYEDDDQEQDDSGPGLCLTAAEQLFHNIDAINNARGGMEEPPLAVALSVFELRHKDAFDLLNDGTQCHIREGPDGRVHVRGATETLPDGRVRVQPLSRLACSTVDDLRAALRQALSRRAVGTSSVHDQSSRTHAVIELEVVNAALTSARAALIDRQSELVPVGKRAADVTIAEQARGVFKDEDGVYQPVPGYVADQALLDAVGAEKAAFEARVAAAEAAVDEAYARYDGGDGRPCVGGKMVFVDLAGAEYQQENKRILAGLAQTPAERREARQINTDLLALKEVMRAWATRQPYVPYRSSPLTMVLREAFADDDVRVRRRECSASMVVTVSPAEEQYLATLNSLKYGSLMGTAK</sequence>
<dbReference type="InterPro" id="IPR019821">
    <property type="entry name" value="Kinesin_motor_CS"/>
</dbReference>
<evidence type="ECO:0000256" key="1">
    <source>
        <dbReference type="ARBA" id="ARBA00022741"/>
    </source>
</evidence>
<dbReference type="InterPro" id="IPR036961">
    <property type="entry name" value="Kinesin_motor_dom_sf"/>
</dbReference>
<dbReference type="GO" id="GO:0007018">
    <property type="term" value="P:microtubule-based movement"/>
    <property type="evidence" value="ECO:0007669"/>
    <property type="project" value="InterPro"/>
</dbReference>
<comment type="similarity">
    <text evidence="3 4">Belongs to the TRAFAC class myosin-kinesin ATPase superfamily. Kinesin family.</text>
</comment>
<evidence type="ECO:0000256" key="3">
    <source>
        <dbReference type="PROSITE-ProRule" id="PRU00283"/>
    </source>
</evidence>
<dbReference type="STRING" id="1081104.A0A167MR16"/>
<name>A0A167MR16_CORFA</name>
<dbReference type="OrthoDB" id="3176171at2759"/>